<organism evidence="3 4">
    <name type="scientific">Gemmobacter denitrificans</name>
    <dbReference type="NCBI Taxonomy" id="3123040"/>
    <lineage>
        <taxon>Bacteria</taxon>
        <taxon>Pseudomonadati</taxon>
        <taxon>Pseudomonadota</taxon>
        <taxon>Alphaproteobacteria</taxon>
        <taxon>Rhodobacterales</taxon>
        <taxon>Paracoccaceae</taxon>
        <taxon>Gemmobacter</taxon>
    </lineage>
</organism>
<comment type="caution">
    <text evidence="3">The sequence shown here is derived from an EMBL/GenBank/DDBJ whole genome shotgun (WGS) entry which is preliminary data.</text>
</comment>
<dbReference type="InterPro" id="IPR051534">
    <property type="entry name" value="CBASS_pafABC_assoc_protein"/>
</dbReference>
<proteinExistence type="predicted"/>
<evidence type="ECO:0000313" key="4">
    <source>
        <dbReference type="Proteomes" id="UP001431963"/>
    </source>
</evidence>
<dbReference type="PROSITE" id="PS52050">
    <property type="entry name" value="WYL"/>
    <property type="match status" value="1"/>
</dbReference>
<keyword evidence="4" id="KW-1185">Reference proteome</keyword>
<evidence type="ECO:0000256" key="1">
    <source>
        <dbReference type="SAM" id="MobiDB-lite"/>
    </source>
</evidence>
<accession>A0ABU8BY68</accession>
<sequence length="220" mass="23230">MRSGTPFQSQGGIAMRPGRTQPLTLTRRALGTRLAGAAAAIGFGNGAAASTMATPAPVLDADLRDAALRGLALAGYRGDPVTAAAANAAIERLSQTDPEGALLARLYQMLDVRPAQYWPEDVPEAAAADLATLHAAIRACQPVSFNYTDLSGNETARTVLPLALVHPPQGVKLLAWCAEREDFRQFFVRAISGLTPRPGNFSEDRLALLEGLLEKEAGRA</sequence>
<dbReference type="EMBL" id="JBALHR010000011">
    <property type="protein sequence ID" value="MEH7829652.1"/>
    <property type="molecule type" value="Genomic_DNA"/>
</dbReference>
<evidence type="ECO:0000313" key="3">
    <source>
        <dbReference type="EMBL" id="MEH7829652.1"/>
    </source>
</evidence>
<dbReference type="Proteomes" id="UP001431963">
    <property type="component" value="Unassembled WGS sequence"/>
</dbReference>
<dbReference type="InterPro" id="IPR026881">
    <property type="entry name" value="WYL_dom"/>
</dbReference>
<dbReference type="PANTHER" id="PTHR34580:SF1">
    <property type="entry name" value="PROTEIN PAFC"/>
    <property type="match status" value="1"/>
</dbReference>
<dbReference type="PANTHER" id="PTHR34580">
    <property type="match status" value="1"/>
</dbReference>
<feature type="compositionally biased region" description="Polar residues" evidence="1">
    <location>
        <begin position="1"/>
        <end position="11"/>
    </location>
</feature>
<dbReference type="RefSeq" id="WP_335424679.1">
    <property type="nucleotide sequence ID" value="NZ_JBALHR010000011.1"/>
</dbReference>
<feature type="domain" description="WYL" evidence="2">
    <location>
        <begin position="130"/>
        <end position="195"/>
    </location>
</feature>
<gene>
    <name evidence="3" type="ORF">V6590_15975</name>
</gene>
<name>A0ABU8BY68_9RHOB</name>
<reference evidence="3" key="1">
    <citation type="submission" date="2024-02" db="EMBL/GenBank/DDBJ databases">
        <title>Genome sequences of strain Gemmobacter sp. JM10B15.</title>
        <authorList>
            <person name="Zhang M."/>
        </authorList>
    </citation>
    <scope>NUCLEOTIDE SEQUENCE</scope>
    <source>
        <strain evidence="3">JM10B15</strain>
    </source>
</reference>
<dbReference type="Pfam" id="PF13280">
    <property type="entry name" value="WYL"/>
    <property type="match status" value="1"/>
</dbReference>
<protein>
    <submittedName>
        <fullName evidence="3">WYL domain-containing protein</fullName>
    </submittedName>
</protein>
<feature type="region of interest" description="Disordered" evidence="1">
    <location>
        <begin position="1"/>
        <end position="21"/>
    </location>
</feature>
<evidence type="ECO:0000259" key="2">
    <source>
        <dbReference type="Pfam" id="PF13280"/>
    </source>
</evidence>